<proteinExistence type="predicted"/>
<dbReference type="EMBL" id="JBHFFA010000001">
    <property type="protein sequence ID" value="KAL2650922.1"/>
    <property type="molecule type" value="Genomic_DNA"/>
</dbReference>
<evidence type="ECO:0000313" key="1">
    <source>
        <dbReference type="EMBL" id="KAL2650922.1"/>
    </source>
</evidence>
<accession>A0ABD1ZHU3</accession>
<dbReference type="AlphaFoldDB" id="A0ABD1ZHU3"/>
<sequence>MGGLNPLCALVEIVGTKRFRWGWIVEFQVVPKGPNDEVFSTAMMGRTSTWWPIFCSSAQFVMDLQDMEKFIFLHGDLPAFPGSPFGKLLWYLILQEVHASLLDTTLMDLHEGGVLDTVPEFRLWSFSVEPWAFDKKAWFLRTPIAKLILSFPPSTKAFIGFSRKLMLHSALPLCRKCGWWILHLGNGGNSGELFGRLVFTEERGFSYGRSYIKGSLQVLGLLSTQFRHGLALFVELSFEDMTHLFFLCHERRLVALVFPSTAEFMEMVLTGGLLPLALVSILELSKGKRCFLLVFLNRLMRCVWNQ</sequence>
<evidence type="ECO:0000313" key="2">
    <source>
        <dbReference type="Proteomes" id="UP001605036"/>
    </source>
</evidence>
<protein>
    <recommendedName>
        <fullName evidence="3">Maturase K</fullName>
    </recommendedName>
</protein>
<comment type="caution">
    <text evidence="1">The sequence shown here is derived from an EMBL/GenBank/DDBJ whole genome shotgun (WGS) entry which is preliminary data.</text>
</comment>
<gene>
    <name evidence="1" type="ORF">R1flu_019050</name>
</gene>
<dbReference type="Proteomes" id="UP001605036">
    <property type="component" value="Unassembled WGS sequence"/>
</dbReference>
<evidence type="ECO:0008006" key="3">
    <source>
        <dbReference type="Google" id="ProtNLM"/>
    </source>
</evidence>
<organism evidence="1 2">
    <name type="scientific">Riccia fluitans</name>
    <dbReference type="NCBI Taxonomy" id="41844"/>
    <lineage>
        <taxon>Eukaryota</taxon>
        <taxon>Viridiplantae</taxon>
        <taxon>Streptophyta</taxon>
        <taxon>Embryophyta</taxon>
        <taxon>Marchantiophyta</taxon>
        <taxon>Marchantiopsida</taxon>
        <taxon>Marchantiidae</taxon>
        <taxon>Marchantiales</taxon>
        <taxon>Ricciaceae</taxon>
        <taxon>Riccia</taxon>
    </lineage>
</organism>
<name>A0ABD1ZHU3_9MARC</name>
<reference evidence="1 2" key="1">
    <citation type="submission" date="2024-09" db="EMBL/GenBank/DDBJ databases">
        <title>Chromosome-scale assembly of Riccia fluitans.</title>
        <authorList>
            <person name="Paukszto L."/>
            <person name="Sawicki J."/>
            <person name="Karawczyk K."/>
            <person name="Piernik-Szablinska J."/>
            <person name="Szczecinska M."/>
            <person name="Mazdziarz M."/>
        </authorList>
    </citation>
    <scope>NUCLEOTIDE SEQUENCE [LARGE SCALE GENOMIC DNA]</scope>
    <source>
        <strain evidence="1">Rf_01</strain>
        <tissue evidence="1">Aerial parts of the thallus</tissue>
    </source>
</reference>
<keyword evidence="2" id="KW-1185">Reference proteome</keyword>